<dbReference type="Gene3D" id="1.20.140.10">
    <property type="entry name" value="Butyryl-CoA Dehydrogenase, subunit A, domain 3"/>
    <property type="match status" value="1"/>
</dbReference>
<sequence>MTAAVAWLEPMHSSVPELDRDAWDTLQRFSEDLAGRVATAPPVGDQSARSRWLLALRRYLAERGHRPPAGPVAGAVWQTLAQFCAGSHDLDLRDATGPGHGAMVLTDASEPSVQTWRARLGRGELMGIAASERHGGSRIQELTTRARLHRGGRWLVSGEKCWVSRLVESAGFVVFFRDPDSRITAAVVDAADRGLEREMIEPFGLGGWSWGVLRLHDVPVDPAADLVGPAGAGLDVFRRHFARFRPLVAATALGTAAGVHTYVTDTLAARQKVGVLPRVRDNALISLGRTHAEITAALLAATAASRLSALGHPHADLAARVGKAAGVDTAHRAVTELAPLLGACGFQQASPIAKARADLTGLLYADGVHDSLYRSGGISLIRSGGTPARPRDGHQWADAGRGHLTSGGLPRGQTTRLPFSR</sequence>
<evidence type="ECO:0000256" key="3">
    <source>
        <dbReference type="ARBA" id="ARBA00022630"/>
    </source>
</evidence>
<dbReference type="EMBL" id="BSDI01000021">
    <property type="protein sequence ID" value="GLH99170.1"/>
    <property type="molecule type" value="Genomic_DNA"/>
</dbReference>
<evidence type="ECO:0000256" key="7">
    <source>
        <dbReference type="SAM" id="MobiDB-lite"/>
    </source>
</evidence>
<name>A0ABQ5QXZ3_9ACTN</name>
<dbReference type="RefSeq" id="WP_281898651.1">
    <property type="nucleotide sequence ID" value="NZ_BSDI01000021.1"/>
</dbReference>
<dbReference type="InterPro" id="IPR036250">
    <property type="entry name" value="AcylCo_DH-like_C"/>
</dbReference>
<evidence type="ECO:0000256" key="1">
    <source>
        <dbReference type="ARBA" id="ARBA00001974"/>
    </source>
</evidence>
<evidence type="ECO:0000313" key="11">
    <source>
        <dbReference type="Proteomes" id="UP001144280"/>
    </source>
</evidence>
<dbReference type="InterPro" id="IPR009100">
    <property type="entry name" value="AcylCoA_DH/oxidase_NM_dom_sf"/>
</dbReference>
<dbReference type="Gene3D" id="2.40.110.10">
    <property type="entry name" value="Butyryl-CoA Dehydrogenase, subunit A, domain 2"/>
    <property type="match status" value="1"/>
</dbReference>
<dbReference type="Gene3D" id="1.10.540.10">
    <property type="entry name" value="Acyl-CoA dehydrogenase/oxidase, N-terminal domain"/>
    <property type="match status" value="1"/>
</dbReference>
<gene>
    <name evidence="10" type="ORF">Pa4123_44450</name>
</gene>
<dbReference type="SUPFAM" id="SSF47203">
    <property type="entry name" value="Acyl-CoA dehydrogenase C-terminal domain-like"/>
    <property type="match status" value="1"/>
</dbReference>
<evidence type="ECO:0000259" key="9">
    <source>
        <dbReference type="Pfam" id="PF02770"/>
    </source>
</evidence>
<evidence type="ECO:0000256" key="2">
    <source>
        <dbReference type="ARBA" id="ARBA00009347"/>
    </source>
</evidence>
<dbReference type="InterPro" id="IPR050741">
    <property type="entry name" value="Acyl-CoA_dehydrogenase"/>
</dbReference>
<accession>A0ABQ5QXZ3</accession>
<evidence type="ECO:0000259" key="8">
    <source>
        <dbReference type="Pfam" id="PF00441"/>
    </source>
</evidence>
<protein>
    <recommendedName>
        <fullName evidence="12">Acyl-CoA dehydrogenase</fullName>
    </recommendedName>
</protein>
<dbReference type="InterPro" id="IPR037069">
    <property type="entry name" value="AcylCoA_DH/ox_N_sf"/>
</dbReference>
<keyword evidence="11" id="KW-1185">Reference proteome</keyword>
<dbReference type="InterPro" id="IPR046373">
    <property type="entry name" value="Acyl-CoA_Oxase/DH_mid-dom_sf"/>
</dbReference>
<dbReference type="PANTHER" id="PTHR48083">
    <property type="entry name" value="MEDIUM-CHAIN SPECIFIC ACYL-COA DEHYDROGENASE, MITOCHONDRIAL-RELATED"/>
    <property type="match status" value="1"/>
</dbReference>
<evidence type="ECO:0000256" key="5">
    <source>
        <dbReference type="ARBA" id="ARBA00023002"/>
    </source>
</evidence>
<dbReference type="Proteomes" id="UP001144280">
    <property type="component" value="Unassembled WGS sequence"/>
</dbReference>
<proteinExistence type="inferred from homology"/>
<keyword evidence="3 6" id="KW-0285">Flavoprotein</keyword>
<keyword evidence="5 6" id="KW-0560">Oxidoreductase</keyword>
<feature type="domain" description="Acyl-CoA oxidase/dehydrogenase middle" evidence="9">
    <location>
        <begin position="128"/>
        <end position="218"/>
    </location>
</feature>
<comment type="similarity">
    <text evidence="2 6">Belongs to the acyl-CoA dehydrogenase family.</text>
</comment>
<organism evidence="10 11">
    <name type="scientific">Phytohabitans aurantiacus</name>
    <dbReference type="NCBI Taxonomy" id="3016789"/>
    <lineage>
        <taxon>Bacteria</taxon>
        <taxon>Bacillati</taxon>
        <taxon>Actinomycetota</taxon>
        <taxon>Actinomycetes</taxon>
        <taxon>Micromonosporales</taxon>
        <taxon>Micromonosporaceae</taxon>
    </lineage>
</organism>
<feature type="domain" description="Acyl-CoA dehydrogenase/oxidase C-terminal" evidence="8">
    <location>
        <begin position="231"/>
        <end position="362"/>
    </location>
</feature>
<feature type="compositionally biased region" description="Polar residues" evidence="7">
    <location>
        <begin position="412"/>
        <end position="421"/>
    </location>
</feature>
<dbReference type="InterPro" id="IPR006091">
    <property type="entry name" value="Acyl-CoA_Oxase/DH_mid-dom"/>
</dbReference>
<feature type="region of interest" description="Disordered" evidence="7">
    <location>
        <begin position="384"/>
        <end position="421"/>
    </location>
</feature>
<comment type="caution">
    <text evidence="10">The sequence shown here is derived from an EMBL/GenBank/DDBJ whole genome shotgun (WGS) entry which is preliminary data.</text>
</comment>
<comment type="cofactor">
    <cofactor evidence="1 6">
        <name>FAD</name>
        <dbReference type="ChEBI" id="CHEBI:57692"/>
    </cofactor>
</comment>
<dbReference type="Pfam" id="PF00441">
    <property type="entry name" value="Acyl-CoA_dh_1"/>
    <property type="match status" value="1"/>
</dbReference>
<reference evidence="10" key="1">
    <citation type="submission" date="2022-12" db="EMBL/GenBank/DDBJ databases">
        <title>New Phytohabitans aurantiacus sp. RD004123 nov., an actinomycete isolated from soil.</title>
        <authorList>
            <person name="Triningsih D.W."/>
            <person name="Harunari E."/>
            <person name="Igarashi Y."/>
        </authorList>
    </citation>
    <scope>NUCLEOTIDE SEQUENCE</scope>
    <source>
        <strain evidence="10">RD004123</strain>
    </source>
</reference>
<evidence type="ECO:0000256" key="6">
    <source>
        <dbReference type="RuleBase" id="RU362125"/>
    </source>
</evidence>
<evidence type="ECO:0008006" key="12">
    <source>
        <dbReference type="Google" id="ProtNLM"/>
    </source>
</evidence>
<evidence type="ECO:0000313" key="10">
    <source>
        <dbReference type="EMBL" id="GLH99170.1"/>
    </source>
</evidence>
<dbReference type="InterPro" id="IPR009075">
    <property type="entry name" value="AcylCo_DH/oxidase_C"/>
</dbReference>
<keyword evidence="4 6" id="KW-0274">FAD</keyword>
<dbReference type="SUPFAM" id="SSF56645">
    <property type="entry name" value="Acyl-CoA dehydrogenase NM domain-like"/>
    <property type="match status" value="1"/>
</dbReference>
<evidence type="ECO:0000256" key="4">
    <source>
        <dbReference type="ARBA" id="ARBA00022827"/>
    </source>
</evidence>
<dbReference type="Pfam" id="PF02770">
    <property type="entry name" value="Acyl-CoA_dh_M"/>
    <property type="match status" value="1"/>
</dbReference>
<dbReference type="PANTHER" id="PTHR48083:SF2">
    <property type="entry name" value="MEDIUM-CHAIN SPECIFIC ACYL-COA DEHYDROGENASE, MITOCHONDRIAL"/>
    <property type="match status" value="1"/>
</dbReference>